<evidence type="ECO:0000259" key="1">
    <source>
        <dbReference type="SMART" id="SM00418"/>
    </source>
</evidence>
<dbReference type="InterPro" id="IPR036390">
    <property type="entry name" value="WH_DNA-bd_sf"/>
</dbReference>
<keyword evidence="5" id="KW-1185">Reference proteome</keyword>
<dbReference type="Gene3D" id="6.10.140.2180">
    <property type="match status" value="1"/>
</dbReference>
<dbReference type="Proteomes" id="UP000521676">
    <property type="component" value="Unassembled WGS sequence"/>
</dbReference>
<dbReference type="InterPro" id="IPR036388">
    <property type="entry name" value="WH-like_DNA-bd_sf"/>
</dbReference>
<dbReference type="Proteomes" id="UP001431572">
    <property type="component" value="Chromosome 1"/>
</dbReference>
<dbReference type="SMART" id="SM00418">
    <property type="entry name" value="HTH_ARSR"/>
    <property type="match status" value="1"/>
</dbReference>
<evidence type="ECO:0000313" key="2">
    <source>
        <dbReference type="EMBL" id="NWJ45086.1"/>
    </source>
</evidence>
<proteinExistence type="predicted"/>
<accession>A0A8T7M283</accession>
<dbReference type="InterPro" id="IPR001845">
    <property type="entry name" value="HTH_ArsR_DNA-bd_dom"/>
</dbReference>
<sequence>MKELNKKLELILHPVRIRILTALHNRNLTPQELSDELVSVPSATLYRQLNRMLEGGLVKVAEERPVRGTVEKVYALNLEAPGLTQADLEKATREDLLQLFTLFTISSIGDFSRYLQAVEKPDFLKDGVAFTKAPLYLSDEELALLNRQIAELLLKALENKPSPERRYRFWSTIVMPSLEQTDDLPLNGKELGD</sequence>
<dbReference type="InterPro" id="IPR011991">
    <property type="entry name" value="ArsR-like_HTH"/>
</dbReference>
<dbReference type="EMBL" id="JACATZ010000001">
    <property type="protein sequence ID" value="NWJ45086.1"/>
    <property type="molecule type" value="Genomic_DNA"/>
</dbReference>
<dbReference type="SUPFAM" id="SSF46785">
    <property type="entry name" value="Winged helix' DNA-binding domain"/>
    <property type="match status" value="1"/>
</dbReference>
<reference evidence="2 4" key="1">
    <citation type="submission" date="2020-06" db="EMBL/GenBank/DDBJ databases">
        <title>Anoxygenic phototrophic Chloroflexota member uses a Type I reaction center.</title>
        <authorList>
            <person name="Tsuji J.M."/>
            <person name="Shaw N.A."/>
            <person name="Nagashima S."/>
            <person name="Venkiteswaran J."/>
            <person name="Schiff S.L."/>
            <person name="Hanada S."/>
            <person name="Tank M."/>
            <person name="Neufeld J.D."/>
        </authorList>
    </citation>
    <scope>NUCLEOTIDE SEQUENCE [LARGE SCALE GENOMIC DNA]</scope>
    <source>
        <strain evidence="2">L227-S17</strain>
    </source>
</reference>
<evidence type="ECO:0000313" key="4">
    <source>
        <dbReference type="Proteomes" id="UP000521676"/>
    </source>
</evidence>
<evidence type="ECO:0000313" key="5">
    <source>
        <dbReference type="Proteomes" id="UP001431572"/>
    </source>
</evidence>
<reference evidence="3" key="2">
    <citation type="journal article" date="2024" name="Nature">
        <title>Anoxygenic phototroph of the Chloroflexota uses a type I reaction centre.</title>
        <authorList>
            <person name="Tsuji J.M."/>
            <person name="Shaw N.A."/>
            <person name="Nagashima S."/>
            <person name="Venkiteswaran J.J."/>
            <person name="Schiff S.L."/>
            <person name="Watanabe T."/>
            <person name="Fukui M."/>
            <person name="Hanada S."/>
            <person name="Tank M."/>
            <person name="Neufeld J.D."/>
        </authorList>
    </citation>
    <scope>NUCLEOTIDE SEQUENCE</scope>
    <source>
        <strain evidence="3">L227-S17</strain>
    </source>
</reference>
<dbReference type="Gene3D" id="1.10.10.10">
    <property type="entry name" value="Winged helix-like DNA-binding domain superfamily/Winged helix DNA-binding domain"/>
    <property type="match status" value="1"/>
</dbReference>
<feature type="domain" description="HTH arsR-type" evidence="1">
    <location>
        <begin position="6"/>
        <end position="101"/>
    </location>
</feature>
<dbReference type="AlphaFoldDB" id="A0A8T7M283"/>
<organism evidence="2 4">
    <name type="scientific">Candidatus Chlorohelix allophototropha</name>
    <dbReference type="NCBI Taxonomy" id="3003348"/>
    <lineage>
        <taxon>Bacteria</taxon>
        <taxon>Bacillati</taxon>
        <taxon>Chloroflexota</taxon>
        <taxon>Chloroflexia</taxon>
        <taxon>Candidatus Chloroheliales</taxon>
        <taxon>Candidatus Chloroheliaceae</taxon>
        <taxon>Candidatus Chlorohelix</taxon>
    </lineage>
</organism>
<evidence type="ECO:0000313" key="3">
    <source>
        <dbReference type="EMBL" id="WJW66966.1"/>
    </source>
</evidence>
<gene>
    <name evidence="2" type="ORF">HXX08_04320</name>
    <name evidence="3" type="ORF">OZ401_000212</name>
</gene>
<protein>
    <submittedName>
        <fullName evidence="2">Helix-turn-helix domain-containing protein</fullName>
    </submittedName>
</protein>
<name>A0A8T7M283_9CHLR</name>
<dbReference type="CDD" id="cd00090">
    <property type="entry name" value="HTH_ARSR"/>
    <property type="match status" value="1"/>
</dbReference>
<dbReference type="EMBL" id="CP128399">
    <property type="protein sequence ID" value="WJW66966.1"/>
    <property type="molecule type" value="Genomic_DNA"/>
</dbReference>
<dbReference type="RefSeq" id="WP_341468859.1">
    <property type="nucleotide sequence ID" value="NZ_CP128399.1"/>
</dbReference>
<dbReference type="Pfam" id="PF12840">
    <property type="entry name" value="HTH_20"/>
    <property type="match status" value="1"/>
</dbReference>
<dbReference type="GO" id="GO:0003700">
    <property type="term" value="F:DNA-binding transcription factor activity"/>
    <property type="evidence" value="ECO:0007669"/>
    <property type="project" value="InterPro"/>
</dbReference>